<evidence type="ECO:0000313" key="4">
    <source>
        <dbReference type="Proteomes" id="UP000002943"/>
    </source>
</evidence>
<dbReference type="InterPro" id="IPR050807">
    <property type="entry name" value="TransReg_Diox_bact_type"/>
</dbReference>
<dbReference type="PANTHER" id="PTHR46797">
    <property type="entry name" value="HTH-TYPE TRANSCRIPTIONAL REGULATOR"/>
    <property type="match status" value="1"/>
</dbReference>
<proteinExistence type="predicted"/>
<protein>
    <submittedName>
        <fullName evidence="3">Transcriptional regulator, Cro/CI family protein</fullName>
    </submittedName>
</protein>
<dbReference type="eggNOG" id="COG1396">
    <property type="taxonomic scope" value="Bacteria"/>
</dbReference>
<keyword evidence="1" id="KW-0238">DNA-binding</keyword>
<dbReference type="RefSeq" id="WP_009599412.1">
    <property type="nucleotide sequence ID" value="NZ_AEIU01000003.1"/>
</dbReference>
<dbReference type="InterPro" id="IPR001387">
    <property type="entry name" value="Cro/C1-type_HTH"/>
</dbReference>
<dbReference type="STRING" id="796620.VIBC2010_16274"/>
<keyword evidence="4" id="KW-1185">Reference proteome</keyword>
<dbReference type="CDD" id="cd00093">
    <property type="entry name" value="HTH_XRE"/>
    <property type="match status" value="1"/>
</dbReference>
<dbReference type="Gene3D" id="2.60.120.10">
    <property type="entry name" value="Jelly Rolls"/>
    <property type="match status" value="1"/>
</dbReference>
<name>E3BEW9_9VIBR</name>
<dbReference type="CDD" id="cd02209">
    <property type="entry name" value="cupin_XRE_C"/>
    <property type="match status" value="1"/>
</dbReference>
<evidence type="ECO:0000259" key="2">
    <source>
        <dbReference type="PROSITE" id="PS50943"/>
    </source>
</evidence>
<comment type="caution">
    <text evidence="3">The sequence shown here is derived from an EMBL/GenBank/DDBJ whole genome shotgun (WGS) entry which is preliminary data.</text>
</comment>
<dbReference type="OrthoDB" id="9792093at2"/>
<dbReference type="GO" id="GO:0003700">
    <property type="term" value="F:DNA-binding transcription factor activity"/>
    <property type="evidence" value="ECO:0007669"/>
    <property type="project" value="TreeGrafter"/>
</dbReference>
<feature type="domain" description="HTH cro/C1-type" evidence="2">
    <location>
        <begin position="13"/>
        <end position="67"/>
    </location>
</feature>
<dbReference type="InterPro" id="IPR014710">
    <property type="entry name" value="RmlC-like_jellyroll"/>
</dbReference>
<sequence length="176" mass="19168">MEKPSLDILGRNLQSIRVSKGLSLSQLAHDAGIAKSNLSRIEQGSGNPTLDTLWRLAIQLDVPFGCLVASMNTAIGHDGVQAKLIEQGRDDPQVDAYWMSYAPDIERHAEAHSKGTVESITVISGEIEVGNHGKTQLLKAGDAFRFASDQPHMYRTGEFWTTFLLTVTYGSKGANL</sequence>
<gene>
    <name evidence="3" type="ORF">VIBC2010_16274</name>
</gene>
<dbReference type="Proteomes" id="UP000002943">
    <property type="component" value="Unassembled WGS sequence"/>
</dbReference>
<dbReference type="Gene3D" id="1.10.260.40">
    <property type="entry name" value="lambda repressor-like DNA-binding domains"/>
    <property type="match status" value="1"/>
</dbReference>
<dbReference type="Pfam" id="PF01381">
    <property type="entry name" value="HTH_3"/>
    <property type="match status" value="1"/>
</dbReference>
<dbReference type="PROSITE" id="PS50943">
    <property type="entry name" value="HTH_CROC1"/>
    <property type="match status" value="1"/>
</dbReference>
<evidence type="ECO:0000256" key="1">
    <source>
        <dbReference type="ARBA" id="ARBA00023125"/>
    </source>
</evidence>
<dbReference type="Pfam" id="PF07883">
    <property type="entry name" value="Cupin_2"/>
    <property type="match status" value="1"/>
</dbReference>
<dbReference type="AlphaFoldDB" id="E3BEW9"/>
<dbReference type="PANTHER" id="PTHR46797:SF1">
    <property type="entry name" value="METHYLPHOSPHONATE SYNTHASE"/>
    <property type="match status" value="1"/>
</dbReference>
<dbReference type="SUPFAM" id="SSF47413">
    <property type="entry name" value="lambda repressor-like DNA-binding domains"/>
    <property type="match status" value="1"/>
</dbReference>
<dbReference type="SUPFAM" id="SSF51182">
    <property type="entry name" value="RmlC-like cupins"/>
    <property type="match status" value="1"/>
</dbReference>
<accession>E3BEW9</accession>
<dbReference type="SMART" id="SM00530">
    <property type="entry name" value="HTH_XRE"/>
    <property type="match status" value="1"/>
</dbReference>
<dbReference type="InterPro" id="IPR010982">
    <property type="entry name" value="Lambda_DNA-bd_dom_sf"/>
</dbReference>
<dbReference type="EMBL" id="AEIU01000003">
    <property type="protein sequence ID" value="EFP98486.1"/>
    <property type="molecule type" value="Genomic_DNA"/>
</dbReference>
<dbReference type="GO" id="GO:0005829">
    <property type="term" value="C:cytosol"/>
    <property type="evidence" value="ECO:0007669"/>
    <property type="project" value="TreeGrafter"/>
</dbReference>
<dbReference type="GO" id="GO:0003677">
    <property type="term" value="F:DNA binding"/>
    <property type="evidence" value="ECO:0007669"/>
    <property type="project" value="UniProtKB-KW"/>
</dbReference>
<organism evidence="3 4">
    <name type="scientific">Vibrio caribbeanicus ATCC BAA-2122</name>
    <dbReference type="NCBI Taxonomy" id="796620"/>
    <lineage>
        <taxon>Bacteria</taxon>
        <taxon>Pseudomonadati</taxon>
        <taxon>Pseudomonadota</taxon>
        <taxon>Gammaproteobacteria</taxon>
        <taxon>Vibrionales</taxon>
        <taxon>Vibrionaceae</taxon>
        <taxon>Vibrio</taxon>
    </lineage>
</organism>
<reference evidence="3 4" key="1">
    <citation type="journal article" date="2012" name="Int. J. Syst. Evol. Microbiol.">
        <title>Vibrio caribbeanicus sp. nov., isolated from the marine sponge Scleritoderma cyanea.</title>
        <authorList>
            <person name="Hoffmann M."/>
            <person name="Monday S.R."/>
            <person name="Allard M.W."/>
            <person name="Strain E.A."/>
            <person name="Whittaker P."/>
            <person name="Naum M."/>
            <person name="McCarthy P.J."/>
            <person name="Lopez J.V."/>
            <person name="Fischer M."/>
            <person name="Brown E.W."/>
        </authorList>
    </citation>
    <scope>NUCLEOTIDE SEQUENCE [LARGE SCALE GENOMIC DNA]</scope>
    <source>
        <strain evidence="3 4">ATCC BAA-2122</strain>
    </source>
</reference>
<dbReference type="InterPro" id="IPR013096">
    <property type="entry name" value="Cupin_2"/>
</dbReference>
<evidence type="ECO:0000313" key="3">
    <source>
        <dbReference type="EMBL" id="EFP98486.1"/>
    </source>
</evidence>
<dbReference type="InterPro" id="IPR011051">
    <property type="entry name" value="RmlC_Cupin_sf"/>
</dbReference>